<accession>A0A0C2YTU4</accession>
<dbReference type="GO" id="GO:0005886">
    <property type="term" value="C:plasma membrane"/>
    <property type="evidence" value="ECO:0007669"/>
    <property type="project" value="UniProtKB-SubCell"/>
</dbReference>
<keyword evidence="3 5" id="KW-0807">Transducer</keyword>
<dbReference type="PROSITE" id="PS50111">
    <property type="entry name" value="CHEMOTAXIS_TRANSDUC_2"/>
    <property type="match status" value="1"/>
</dbReference>
<name>A0A0C2YTU4_PARME</name>
<comment type="similarity">
    <text evidence="4">Belongs to the methyl-accepting chemotaxis (MCP) protein family.</text>
</comment>
<dbReference type="CDD" id="cd06225">
    <property type="entry name" value="HAMP"/>
    <property type="match status" value="1"/>
</dbReference>
<keyword evidence="11" id="KW-1185">Reference proteome</keyword>
<dbReference type="STRING" id="272627.CCC_01156"/>
<keyword evidence="2" id="KW-1003">Cell membrane</keyword>
<feature type="transmembrane region" description="Helical" evidence="6">
    <location>
        <begin position="7"/>
        <end position="31"/>
    </location>
</feature>
<dbReference type="SUPFAM" id="SSF58104">
    <property type="entry name" value="Methyl-accepting chemotaxis protein (MCP) signaling domain"/>
    <property type="match status" value="1"/>
</dbReference>
<sequence length="558" mass="58148">MLGNLRIAARLMVGFGLLVLLIAGLSGYGIYSGKATEKAFSRAIRLVSNQALVEQIEKEMFQGRMRIWAALATGDEAKMTAARASFATAREDLGKLRAQTFAPERIIRVEELKRLLDDYDREISKVKIADGHAPSLDSAETAASAPIAAAIANKLDVAGEDLATNFRDISVEVQTGAEQQINTAIDTSILIGSVSVILGLILSFVISSSISRPVIAMTGAMETLAGGDTSIQIPAIGNKDEIGEMAKAVQVFKDNAIRVAALKKEQEEAKARTELERRRAMLAMADSFEASVMGLVKGVSAQATQMEAASQGMSAAAEQSQAQASTIASAAGQATSNVETVAAAAEELSSSITEISRQVTEAAAISRQAAEETERTNEMVQGLADAAARIDQVVGLITDIASQTNLLALNATIEAARAGEAGKGFAVVAGEVKNLANQTARATEEISTQIGAVQNETRQAVDAIRNIGKVIDQVRQISSGIAGAVEEQGAATSEIARNVLEAVQGTREVSTNVAGVSEAAGATGAASRQVLAGAGQLADDSAHLRDEVVRFLDGVRAG</sequence>
<protein>
    <submittedName>
        <fullName evidence="10">Methyl-accepting chemotaxis protein</fullName>
    </submittedName>
</protein>
<dbReference type="Gene3D" id="1.10.287.950">
    <property type="entry name" value="Methyl-accepting chemotaxis protein"/>
    <property type="match status" value="1"/>
</dbReference>
<dbReference type="GO" id="GO:0004888">
    <property type="term" value="F:transmembrane signaling receptor activity"/>
    <property type="evidence" value="ECO:0007669"/>
    <property type="project" value="InterPro"/>
</dbReference>
<dbReference type="EMBL" id="JXSL01000030">
    <property type="protein sequence ID" value="KIL98095.1"/>
    <property type="molecule type" value="Genomic_DNA"/>
</dbReference>
<evidence type="ECO:0000256" key="1">
    <source>
        <dbReference type="ARBA" id="ARBA00004429"/>
    </source>
</evidence>
<evidence type="ECO:0000256" key="4">
    <source>
        <dbReference type="ARBA" id="ARBA00029447"/>
    </source>
</evidence>
<dbReference type="PANTHER" id="PTHR32089:SF112">
    <property type="entry name" value="LYSOZYME-LIKE PROTEIN-RELATED"/>
    <property type="match status" value="1"/>
</dbReference>
<feature type="domain" description="HAMP" evidence="9">
    <location>
        <begin position="208"/>
        <end position="261"/>
    </location>
</feature>
<dbReference type="PRINTS" id="PR00260">
    <property type="entry name" value="CHEMTRNSDUCR"/>
</dbReference>
<dbReference type="InterPro" id="IPR004090">
    <property type="entry name" value="Chemotax_Me-accpt_rcpt"/>
</dbReference>
<evidence type="ECO:0000259" key="8">
    <source>
        <dbReference type="PROSITE" id="PS50192"/>
    </source>
</evidence>
<keyword evidence="6" id="KW-0812">Transmembrane</keyword>
<dbReference type="InterPro" id="IPR000727">
    <property type="entry name" value="T_SNARE_dom"/>
</dbReference>
<evidence type="ECO:0000256" key="2">
    <source>
        <dbReference type="ARBA" id="ARBA00022519"/>
    </source>
</evidence>
<dbReference type="PROSITE" id="PS50885">
    <property type="entry name" value="HAMP"/>
    <property type="match status" value="1"/>
</dbReference>
<dbReference type="GO" id="GO:0007165">
    <property type="term" value="P:signal transduction"/>
    <property type="evidence" value="ECO:0007669"/>
    <property type="project" value="UniProtKB-KW"/>
</dbReference>
<dbReference type="SMART" id="SM00283">
    <property type="entry name" value="MA"/>
    <property type="match status" value="1"/>
</dbReference>
<feature type="domain" description="Methyl-accepting transducer" evidence="7">
    <location>
        <begin position="302"/>
        <end position="527"/>
    </location>
</feature>
<keyword evidence="2" id="KW-0997">Cell inner membrane</keyword>
<evidence type="ECO:0000259" key="7">
    <source>
        <dbReference type="PROSITE" id="PS50111"/>
    </source>
</evidence>
<organism evidence="10 11">
    <name type="scientific">Paramagnetospirillum magnetotacticum MS-1</name>
    <dbReference type="NCBI Taxonomy" id="272627"/>
    <lineage>
        <taxon>Bacteria</taxon>
        <taxon>Pseudomonadati</taxon>
        <taxon>Pseudomonadota</taxon>
        <taxon>Alphaproteobacteria</taxon>
        <taxon>Rhodospirillales</taxon>
        <taxon>Magnetospirillaceae</taxon>
        <taxon>Paramagnetospirillum</taxon>
    </lineage>
</organism>
<dbReference type="AlphaFoldDB" id="A0A0C2YTU4"/>
<proteinExistence type="inferred from homology"/>
<reference evidence="10 11" key="1">
    <citation type="submission" date="2015-01" db="EMBL/GenBank/DDBJ databases">
        <title>Genome Sequence of Magnetospirillum magnetotacticum Strain MS-1.</title>
        <authorList>
            <person name="Marinov G.K."/>
            <person name="Smalley M.D."/>
            <person name="DeSalvo G."/>
        </authorList>
    </citation>
    <scope>NUCLEOTIDE SEQUENCE [LARGE SCALE GENOMIC DNA]</scope>
    <source>
        <strain evidence="10 11">MS-1</strain>
    </source>
</reference>
<evidence type="ECO:0000256" key="3">
    <source>
        <dbReference type="ARBA" id="ARBA00023224"/>
    </source>
</evidence>
<gene>
    <name evidence="10" type="ORF">CCC_01156</name>
</gene>
<keyword evidence="6" id="KW-0472">Membrane</keyword>
<comment type="caution">
    <text evidence="10">The sequence shown here is derived from an EMBL/GenBank/DDBJ whole genome shotgun (WGS) entry which is preliminary data.</text>
</comment>
<dbReference type="PROSITE" id="PS50192">
    <property type="entry name" value="T_SNARE"/>
    <property type="match status" value="1"/>
</dbReference>
<dbReference type="GO" id="GO:0006935">
    <property type="term" value="P:chemotaxis"/>
    <property type="evidence" value="ECO:0007669"/>
    <property type="project" value="InterPro"/>
</dbReference>
<keyword evidence="6" id="KW-1133">Transmembrane helix</keyword>
<evidence type="ECO:0000256" key="6">
    <source>
        <dbReference type="SAM" id="Phobius"/>
    </source>
</evidence>
<evidence type="ECO:0000256" key="5">
    <source>
        <dbReference type="PROSITE-ProRule" id="PRU00284"/>
    </source>
</evidence>
<evidence type="ECO:0000259" key="9">
    <source>
        <dbReference type="PROSITE" id="PS50885"/>
    </source>
</evidence>
<dbReference type="Pfam" id="PF00015">
    <property type="entry name" value="MCPsignal"/>
    <property type="match status" value="1"/>
</dbReference>
<dbReference type="Proteomes" id="UP000031971">
    <property type="component" value="Unassembled WGS sequence"/>
</dbReference>
<comment type="subcellular location">
    <subcellularLocation>
        <location evidence="1">Cell inner membrane</location>
        <topology evidence="1">Multi-pass membrane protein</topology>
    </subcellularLocation>
</comment>
<dbReference type="InterPro" id="IPR004089">
    <property type="entry name" value="MCPsignal_dom"/>
</dbReference>
<feature type="transmembrane region" description="Helical" evidence="6">
    <location>
        <begin position="189"/>
        <end position="207"/>
    </location>
</feature>
<dbReference type="SMART" id="SM00304">
    <property type="entry name" value="HAMP"/>
    <property type="match status" value="1"/>
</dbReference>
<dbReference type="Pfam" id="PF00672">
    <property type="entry name" value="HAMP"/>
    <property type="match status" value="1"/>
</dbReference>
<dbReference type="PANTHER" id="PTHR32089">
    <property type="entry name" value="METHYL-ACCEPTING CHEMOTAXIS PROTEIN MCPB"/>
    <property type="match status" value="1"/>
</dbReference>
<evidence type="ECO:0000313" key="11">
    <source>
        <dbReference type="Proteomes" id="UP000031971"/>
    </source>
</evidence>
<evidence type="ECO:0000313" key="10">
    <source>
        <dbReference type="EMBL" id="KIL98095.1"/>
    </source>
</evidence>
<dbReference type="InterPro" id="IPR003660">
    <property type="entry name" value="HAMP_dom"/>
</dbReference>
<feature type="domain" description="T-SNARE coiled-coil homology" evidence="8">
    <location>
        <begin position="454"/>
        <end position="516"/>
    </location>
</feature>
<dbReference type="Gene3D" id="6.10.340.10">
    <property type="match status" value="1"/>
</dbReference>